<dbReference type="InterPro" id="IPR043502">
    <property type="entry name" value="DNA/RNA_pol_sf"/>
</dbReference>
<dbReference type="Proteomes" id="UP001458880">
    <property type="component" value="Unassembled WGS sequence"/>
</dbReference>
<reference evidence="1 2" key="1">
    <citation type="journal article" date="2024" name="BMC Genomics">
        <title>De novo assembly and annotation of Popillia japonica's genome with initial clues to its potential as an invasive pest.</title>
        <authorList>
            <person name="Cucini C."/>
            <person name="Boschi S."/>
            <person name="Funari R."/>
            <person name="Cardaioli E."/>
            <person name="Iannotti N."/>
            <person name="Marturano G."/>
            <person name="Paoli F."/>
            <person name="Bruttini M."/>
            <person name="Carapelli A."/>
            <person name="Frati F."/>
            <person name="Nardi F."/>
        </authorList>
    </citation>
    <scope>NUCLEOTIDE SEQUENCE [LARGE SCALE GENOMIC DNA]</scope>
    <source>
        <strain evidence="1">DMR45628</strain>
    </source>
</reference>
<dbReference type="AlphaFoldDB" id="A0AAW1ID12"/>
<sequence length="181" mass="20734">MNIIIDNTSFELTALIVPLGQEFLNRVTWNVTKDAIEFTPNDDNVDVTTINADIAMNYQNDARNIINTYLNNSRGCQNESESCIKMRIVLKDDVPVRSKPRRLSYSEQKAVNEIIHDLLQKNVIRPSSSEYSRPIVLVSKKNKELRMCIDYQALNDKTLKENFPLPLIDDKSYACALIIKP</sequence>
<dbReference type="PANTHER" id="PTHR24559:SF444">
    <property type="entry name" value="REVERSE TRANSCRIPTASE DOMAIN-CONTAINING PROTEIN"/>
    <property type="match status" value="1"/>
</dbReference>
<dbReference type="PANTHER" id="PTHR24559">
    <property type="entry name" value="TRANSPOSON TY3-I GAG-POL POLYPROTEIN"/>
    <property type="match status" value="1"/>
</dbReference>
<dbReference type="GO" id="GO:0071897">
    <property type="term" value="P:DNA biosynthetic process"/>
    <property type="evidence" value="ECO:0007669"/>
    <property type="project" value="UniProtKB-ARBA"/>
</dbReference>
<dbReference type="Gene3D" id="3.10.10.10">
    <property type="entry name" value="HIV Type 1 Reverse Transcriptase, subunit A, domain 1"/>
    <property type="match status" value="1"/>
</dbReference>
<protein>
    <submittedName>
        <fullName evidence="1">Uncharacterized protein</fullName>
    </submittedName>
</protein>
<evidence type="ECO:0000313" key="1">
    <source>
        <dbReference type="EMBL" id="KAK9687337.1"/>
    </source>
</evidence>
<name>A0AAW1ID12_POPJA</name>
<dbReference type="EMBL" id="JASPKY010000649">
    <property type="protein sequence ID" value="KAK9687337.1"/>
    <property type="molecule type" value="Genomic_DNA"/>
</dbReference>
<accession>A0AAW1ID12</accession>
<dbReference type="SUPFAM" id="SSF56672">
    <property type="entry name" value="DNA/RNA polymerases"/>
    <property type="match status" value="1"/>
</dbReference>
<keyword evidence="2" id="KW-1185">Reference proteome</keyword>
<organism evidence="1 2">
    <name type="scientific">Popillia japonica</name>
    <name type="common">Japanese beetle</name>
    <dbReference type="NCBI Taxonomy" id="7064"/>
    <lineage>
        <taxon>Eukaryota</taxon>
        <taxon>Metazoa</taxon>
        <taxon>Ecdysozoa</taxon>
        <taxon>Arthropoda</taxon>
        <taxon>Hexapoda</taxon>
        <taxon>Insecta</taxon>
        <taxon>Pterygota</taxon>
        <taxon>Neoptera</taxon>
        <taxon>Endopterygota</taxon>
        <taxon>Coleoptera</taxon>
        <taxon>Polyphaga</taxon>
        <taxon>Scarabaeiformia</taxon>
        <taxon>Scarabaeidae</taxon>
        <taxon>Rutelinae</taxon>
        <taxon>Popillia</taxon>
    </lineage>
</organism>
<gene>
    <name evidence="1" type="ORF">QE152_g36518</name>
</gene>
<evidence type="ECO:0000313" key="2">
    <source>
        <dbReference type="Proteomes" id="UP001458880"/>
    </source>
</evidence>
<dbReference type="InterPro" id="IPR053134">
    <property type="entry name" value="RNA-dir_DNA_polymerase"/>
</dbReference>
<proteinExistence type="predicted"/>
<comment type="caution">
    <text evidence="1">The sequence shown here is derived from an EMBL/GenBank/DDBJ whole genome shotgun (WGS) entry which is preliminary data.</text>
</comment>